<dbReference type="PANTHER" id="PTHR43712">
    <property type="entry name" value="PUTATIVE (AFU_ORTHOLOGUE AFUA_4G14580)-RELATED"/>
    <property type="match status" value="1"/>
</dbReference>
<dbReference type="Pfam" id="PF00891">
    <property type="entry name" value="Methyltransf_2"/>
    <property type="match status" value="1"/>
</dbReference>
<keyword evidence="3" id="KW-0949">S-adenosyl-L-methionine</keyword>
<evidence type="ECO:0000256" key="1">
    <source>
        <dbReference type="ARBA" id="ARBA00022603"/>
    </source>
</evidence>
<accession>A0ABN3V1T1</accession>
<dbReference type="InterPro" id="IPR016461">
    <property type="entry name" value="COMT-like"/>
</dbReference>
<organism evidence="6 7">
    <name type="scientific">Streptomyces rameus</name>
    <dbReference type="NCBI Taxonomy" id="68261"/>
    <lineage>
        <taxon>Bacteria</taxon>
        <taxon>Bacillati</taxon>
        <taxon>Actinomycetota</taxon>
        <taxon>Actinomycetes</taxon>
        <taxon>Kitasatosporales</taxon>
        <taxon>Streptomycetaceae</taxon>
        <taxon>Streptomyces</taxon>
    </lineage>
</organism>
<keyword evidence="7" id="KW-1185">Reference proteome</keyword>
<dbReference type="GO" id="GO:0032259">
    <property type="term" value="P:methylation"/>
    <property type="evidence" value="ECO:0007669"/>
    <property type="project" value="UniProtKB-KW"/>
</dbReference>
<evidence type="ECO:0000313" key="6">
    <source>
        <dbReference type="EMBL" id="GAA2774895.1"/>
    </source>
</evidence>
<keyword evidence="1 6" id="KW-0489">Methyltransferase</keyword>
<dbReference type="SUPFAM" id="SSF46785">
    <property type="entry name" value="Winged helix' DNA-binding domain"/>
    <property type="match status" value="1"/>
</dbReference>
<dbReference type="RefSeq" id="WP_345058150.1">
    <property type="nucleotide sequence ID" value="NZ_BAAAVM010000119.1"/>
</dbReference>
<sequence>MTELAESMPDAASAAVKRLANGFCHAKLLLAAEELGVFAHLHRYGPSTAEDLVEGLPLHPRGARDLLHGLVVLGLLERLDGRYANSAAATAALVPGGADYVGGFLRRADRMLYPAWQHLAEALVSGKPQTPGAGPEAFRAMLGDPHQREQYLRMMDSANGLVAGHLAGAFDWAAHRHVADIGGCRGNLVGQLLRLHSTLRATVFDLPELAESFAEHATALGVADRADFRTGDFFTDPLPEADVLVLGHVLHNWSVEQRKFLVAKAYRAVRPGGALLIYDAMLDEEPTDLARVLVSLNMLLVTEEGSEYTAGEATAWLGAAGCGDVRVAPLGPADTLVVGRKPAA</sequence>
<dbReference type="InterPro" id="IPR029063">
    <property type="entry name" value="SAM-dependent_MTases_sf"/>
</dbReference>
<dbReference type="Pfam" id="PF08100">
    <property type="entry name" value="Dimerisation"/>
    <property type="match status" value="1"/>
</dbReference>
<proteinExistence type="predicted"/>
<comment type="caution">
    <text evidence="6">The sequence shown here is derived from an EMBL/GenBank/DDBJ whole genome shotgun (WGS) entry which is preliminary data.</text>
</comment>
<evidence type="ECO:0000256" key="3">
    <source>
        <dbReference type="ARBA" id="ARBA00022691"/>
    </source>
</evidence>
<dbReference type="PROSITE" id="PS51683">
    <property type="entry name" value="SAM_OMT_II"/>
    <property type="match status" value="1"/>
</dbReference>
<evidence type="ECO:0000259" key="5">
    <source>
        <dbReference type="Pfam" id="PF08100"/>
    </source>
</evidence>
<protein>
    <submittedName>
        <fullName evidence="6">Methyltransferase</fullName>
    </submittedName>
</protein>
<dbReference type="Gene3D" id="1.10.10.10">
    <property type="entry name" value="Winged helix-like DNA-binding domain superfamily/Winged helix DNA-binding domain"/>
    <property type="match status" value="1"/>
</dbReference>
<dbReference type="InterPro" id="IPR001077">
    <property type="entry name" value="COMT_C"/>
</dbReference>
<evidence type="ECO:0000256" key="2">
    <source>
        <dbReference type="ARBA" id="ARBA00022679"/>
    </source>
</evidence>
<dbReference type="GO" id="GO:0008168">
    <property type="term" value="F:methyltransferase activity"/>
    <property type="evidence" value="ECO:0007669"/>
    <property type="project" value="UniProtKB-KW"/>
</dbReference>
<dbReference type="PANTHER" id="PTHR43712:SF2">
    <property type="entry name" value="O-METHYLTRANSFERASE CICE"/>
    <property type="match status" value="1"/>
</dbReference>
<dbReference type="CDD" id="cd02440">
    <property type="entry name" value="AdoMet_MTases"/>
    <property type="match status" value="1"/>
</dbReference>
<dbReference type="Proteomes" id="UP001500893">
    <property type="component" value="Unassembled WGS sequence"/>
</dbReference>
<dbReference type="InterPro" id="IPR036390">
    <property type="entry name" value="WH_DNA-bd_sf"/>
</dbReference>
<dbReference type="InterPro" id="IPR036388">
    <property type="entry name" value="WH-like_DNA-bd_sf"/>
</dbReference>
<keyword evidence="2" id="KW-0808">Transferase</keyword>
<dbReference type="InterPro" id="IPR012967">
    <property type="entry name" value="COMT_dimerisation"/>
</dbReference>
<evidence type="ECO:0000313" key="7">
    <source>
        <dbReference type="Proteomes" id="UP001500893"/>
    </source>
</evidence>
<dbReference type="SUPFAM" id="SSF53335">
    <property type="entry name" value="S-adenosyl-L-methionine-dependent methyltransferases"/>
    <property type="match status" value="1"/>
</dbReference>
<dbReference type="EMBL" id="BAAAVM010000119">
    <property type="protein sequence ID" value="GAA2774895.1"/>
    <property type="molecule type" value="Genomic_DNA"/>
</dbReference>
<evidence type="ECO:0000259" key="4">
    <source>
        <dbReference type="Pfam" id="PF00891"/>
    </source>
</evidence>
<feature type="domain" description="O-methyltransferase dimerisation" evidence="5">
    <location>
        <begin position="18"/>
        <end position="93"/>
    </location>
</feature>
<name>A0ABN3V1T1_9ACTN</name>
<feature type="domain" description="O-methyltransferase C-terminal" evidence="4">
    <location>
        <begin position="116"/>
        <end position="321"/>
    </location>
</feature>
<reference evidence="6 7" key="1">
    <citation type="journal article" date="2019" name="Int. J. Syst. Evol. Microbiol.">
        <title>The Global Catalogue of Microorganisms (GCM) 10K type strain sequencing project: providing services to taxonomists for standard genome sequencing and annotation.</title>
        <authorList>
            <consortium name="The Broad Institute Genomics Platform"/>
            <consortium name="The Broad Institute Genome Sequencing Center for Infectious Disease"/>
            <person name="Wu L."/>
            <person name="Ma J."/>
        </authorList>
    </citation>
    <scope>NUCLEOTIDE SEQUENCE [LARGE SCALE GENOMIC DNA]</scope>
    <source>
        <strain evidence="6 7">JCM 11574</strain>
    </source>
</reference>
<dbReference type="Gene3D" id="3.40.50.150">
    <property type="entry name" value="Vaccinia Virus protein VP39"/>
    <property type="match status" value="1"/>
</dbReference>
<dbReference type="PIRSF" id="PIRSF005739">
    <property type="entry name" value="O-mtase"/>
    <property type="match status" value="1"/>
</dbReference>
<gene>
    <name evidence="6" type="ORF">GCM10010521_61650</name>
</gene>